<organism evidence="1 2">
    <name type="scientific">Microvirga terrae</name>
    <dbReference type="NCBI Taxonomy" id="2740529"/>
    <lineage>
        <taxon>Bacteria</taxon>
        <taxon>Pseudomonadati</taxon>
        <taxon>Pseudomonadota</taxon>
        <taxon>Alphaproteobacteria</taxon>
        <taxon>Hyphomicrobiales</taxon>
        <taxon>Methylobacteriaceae</taxon>
        <taxon>Microvirga</taxon>
    </lineage>
</organism>
<gene>
    <name evidence="1" type="ORF">HPT29_021315</name>
</gene>
<keyword evidence="2" id="KW-1185">Reference proteome</keyword>
<evidence type="ECO:0000313" key="2">
    <source>
        <dbReference type="Proteomes" id="UP001017257"/>
    </source>
</evidence>
<dbReference type="Proteomes" id="UP001017257">
    <property type="component" value="Chromosome"/>
</dbReference>
<sequence>MHRTSAFVAFAAIASMIIPADVDAQARRQQVQDSGPLVLGVRPRSLYRLTPSYPVGSTYEPRNAFNPIQLAPPLGPSANNVTITLPISSAQRRFTRVDATLFASRGCLGQ</sequence>
<reference evidence="1" key="1">
    <citation type="submission" date="2022-08" db="EMBL/GenBank/DDBJ databases">
        <title>Microvirga terrae sp. nov., isolated from soil.</title>
        <authorList>
            <person name="Kim K.H."/>
            <person name="Seo Y.L."/>
            <person name="Kim J.M."/>
            <person name="Lee J.K."/>
            <person name="Han D.M."/>
            <person name="Jeon C.O."/>
        </authorList>
    </citation>
    <scope>NUCLEOTIDE SEQUENCE</scope>
    <source>
        <strain evidence="1">R24</strain>
    </source>
</reference>
<evidence type="ECO:0000313" key="1">
    <source>
        <dbReference type="EMBL" id="UVF18978.1"/>
    </source>
</evidence>
<protein>
    <submittedName>
        <fullName evidence="1">Uncharacterized protein</fullName>
    </submittedName>
</protein>
<name>A0ABY5RP09_9HYPH</name>
<dbReference type="RefSeq" id="WP_173945058.1">
    <property type="nucleotide sequence ID" value="NZ_CP102845.1"/>
</dbReference>
<dbReference type="EMBL" id="CP102845">
    <property type="protein sequence ID" value="UVF18978.1"/>
    <property type="molecule type" value="Genomic_DNA"/>
</dbReference>
<accession>A0ABY5RP09</accession>
<proteinExistence type="predicted"/>